<sequence length="116" mass="13602">MKRDYRTQNVCVRQSRFIFMVSIHSFYPNDRGSCEIDFLVDNGETVVPLEVKAEVNLRAKSLKTYREKFLPELALRVSMADYRTEERLLNLPLFAVGEMEGVIRENRKHKDKEGSM</sequence>
<organism evidence="1">
    <name type="scientific">Hungatella hathewayi</name>
    <dbReference type="NCBI Taxonomy" id="154046"/>
    <lineage>
        <taxon>Bacteria</taxon>
        <taxon>Bacillati</taxon>
        <taxon>Bacillota</taxon>
        <taxon>Clostridia</taxon>
        <taxon>Lachnospirales</taxon>
        <taxon>Lachnospiraceae</taxon>
        <taxon>Hungatella</taxon>
    </lineage>
</organism>
<proteinExistence type="predicted"/>
<accession>A0A6N3GT64</accession>
<protein>
    <recommendedName>
        <fullName evidence="2">DUF4143 domain-containing protein</fullName>
    </recommendedName>
</protein>
<evidence type="ECO:0000313" key="1">
    <source>
        <dbReference type="EMBL" id="VYU67724.1"/>
    </source>
</evidence>
<dbReference type="AlphaFoldDB" id="A0A6N3GT64"/>
<gene>
    <name evidence="1" type="ORF">CHLFYP18_02036</name>
</gene>
<reference evidence="1" key="1">
    <citation type="submission" date="2019-11" db="EMBL/GenBank/DDBJ databases">
        <authorList>
            <person name="Feng L."/>
        </authorList>
    </citation>
    <scope>NUCLEOTIDE SEQUENCE</scope>
    <source>
        <strain evidence="1">ChathewayiLFYP18</strain>
    </source>
</reference>
<evidence type="ECO:0008006" key="2">
    <source>
        <dbReference type="Google" id="ProtNLM"/>
    </source>
</evidence>
<dbReference type="RefSeq" id="WP_156833495.1">
    <property type="nucleotide sequence ID" value="NZ_CACRUH010000067.1"/>
</dbReference>
<dbReference type="EMBL" id="CACRUH010000067">
    <property type="protein sequence ID" value="VYU67724.1"/>
    <property type="molecule type" value="Genomic_DNA"/>
</dbReference>
<name>A0A6N3GT64_9FIRM</name>